<sequence length="180" mass="20851">MKERLTLDGDSQPFWKTKTLEQLSPEEWESLCDGCGRCCLIKLEDEDTSEVYTTKLACSMLNVRTCQCKDYANRFSKMPDCLQIDVKRARELKWLPPTCGYRIVDEGRDLPWWHPLISGSPETVHQAGIAVSSFAMSEKRVKEENYWRYIIPDLSTEEQQAAPEQPRQRKERVASSGRSR</sequence>
<dbReference type="Proteomes" id="UP000002033">
    <property type="component" value="Chromosome"/>
</dbReference>
<dbReference type="InterPro" id="IPR005358">
    <property type="entry name" value="Puta_zinc/iron-chelating_dom"/>
</dbReference>
<keyword evidence="4" id="KW-1185">Reference proteome</keyword>
<dbReference type="PANTHER" id="PTHR37421:SF1">
    <property type="entry name" value="UPF0260 PROTEIN YCGN"/>
    <property type="match status" value="1"/>
</dbReference>
<accession>D8JVM9</accession>
<gene>
    <name evidence="3" type="ordered locus">Hden_1104</name>
</gene>
<dbReference type="AlphaFoldDB" id="D8JVM9"/>
<evidence type="ECO:0000313" key="4">
    <source>
        <dbReference type="Proteomes" id="UP000002033"/>
    </source>
</evidence>
<dbReference type="PANTHER" id="PTHR37421">
    <property type="entry name" value="UPF0260 PROTEIN YCGN"/>
    <property type="match status" value="1"/>
</dbReference>
<dbReference type="InterPro" id="IPR008228">
    <property type="entry name" value="UCP006173"/>
</dbReference>
<dbReference type="STRING" id="582899.Hden_1104"/>
<dbReference type="KEGG" id="hdn:Hden_1104"/>
<feature type="region of interest" description="Disordered" evidence="2">
    <location>
        <begin position="157"/>
        <end position="180"/>
    </location>
</feature>
<dbReference type="RefSeq" id="WP_013215133.1">
    <property type="nucleotide sequence ID" value="NC_014313.1"/>
</dbReference>
<dbReference type="HOGENOM" id="CLU_109769_1_1_5"/>
<evidence type="ECO:0000313" key="3">
    <source>
        <dbReference type="EMBL" id="ADJ22918.1"/>
    </source>
</evidence>
<dbReference type="NCBIfam" id="NF003501">
    <property type="entry name" value="PRK05170.1-5"/>
    <property type="match status" value="1"/>
</dbReference>
<dbReference type="Pfam" id="PF03692">
    <property type="entry name" value="CxxCxxCC"/>
    <property type="match status" value="1"/>
</dbReference>
<evidence type="ECO:0000256" key="2">
    <source>
        <dbReference type="SAM" id="MobiDB-lite"/>
    </source>
</evidence>
<organism evidence="3 4">
    <name type="scientific">Hyphomicrobium denitrificans (strain ATCC 51888 / DSM 1869 / NCIMB 11706 / TK 0415)</name>
    <dbReference type="NCBI Taxonomy" id="582899"/>
    <lineage>
        <taxon>Bacteria</taxon>
        <taxon>Pseudomonadati</taxon>
        <taxon>Pseudomonadota</taxon>
        <taxon>Alphaproteobacteria</taxon>
        <taxon>Hyphomicrobiales</taxon>
        <taxon>Hyphomicrobiaceae</taxon>
        <taxon>Hyphomicrobium</taxon>
    </lineage>
</organism>
<proteinExistence type="inferred from homology"/>
<dbReference type="EMBL" id="CP002083">
    <property type="protein sequence ID" value="ADJ22918.1"/>
    <property type="molecule type" value="Genomic_DNA"/>
</dbReference>
<evidence type="ECO:0000256" key="1">
    <source>
        <dbReference type="HAMAP-Rule" id="MF_00676"/>
    </source>
</evidence>
<protein>
    <recommendedName>
        <fullName evidence="1">UPF0260 protein Hden_1104</fullName>
    </recommendedName>
</protein>
<reference evidence="4" key="1">
    <citation type="journal article" date="2011" name="J. Bacteriol.">
        <title>Genome sequences of eight morphologically diverse alphaproteobacteria.</title>
        <authorList>
            <consortium name="US DOE Joint Genome Institute"/>
            <person name="Brown P.J."/>
            <person name="Kysela D.T."/>
            <person name="Buechlein A."/>
            <person name="Hemmerich C."/>
            <person name="Brun Y.V."/>
        </authorList>
    </citation>
    <scope>NUCLEOTIDE SEQUENCE [LARGE SCALE GENOMIC DNA]</scope>
    <source>
        <strain evidence="4">ATCC 51888 / DSM 1869 / NCIB 11706 / TK 0415</strain>
    </source>
</reference>
<dbReference type="NCBIfam" id="NF003507">
    <property type="entry name" value="PRK05170.2-5"/>
    <property type="match status" value="1"/>
</dbReference>
<dbReference type="HAMAP" id="MF_00676">
    <property type="entry name" value="UPF0260"/>
    <property type="match status" value="1"/>
</dbReference>
<name>D8JVM9_HYPDA</name>
<comment type="similarity">
    <text evidence="1">Belongs to the UPF0260 family.</text>
</comment>
<dbReference type="eggNOG" id="COG2983">
    <property type="taxonomic scope" value="Bacteria"/>
</dbReference>